<accession>A0A931D5H1</accession>
<protein>
    <submittedName>
        <fullName evidence="2">Acetamidase/formamidase</fullName>
    </submittedName>
</protein>
<dbReference type="PANTHER" id="PTHR31891:SF1">
    <property type="entry name" value="FORMAMIDASE C869.04-RELATED"/>
    <property type="match status" value="1"/>
</dbReference>
<dbReference type="InterPro" id="IPR004304">
    <property type="entry name" value="FmdA_AmdA"/>
</dbReference>
<evidence type="ECO:0000313" key="2">
    <source>
        <dbReference type="EMBL" id="MBG6084070.1"/>
    </source>
</evidence>
<dbReference type="Gene3D" id="3.10.28.20">
    <property type="entry name" value="Acetamidase/Formamidase-like domains"/>
    <property type="match status" value="1"/>
</dbReference>
<dbReference type="Gene3D" id="2.60.120.580">
    <property type="entry name" value="Acetamidase/Formamidase-like domains"/>
    <property type="match status" value="2"/>
</dbReference>
<name>A0A931D5H1_9MICC</name>
<feature type="region of interest" description="Disordered" evidence="1">
    <location>
        <begin position="44"/>
        <end position="75"/>
    </location>
</feature>
<gene>
    <name evidence="2" type="ORF">IW252_000837</name>
</gene>
<dbReference type="RefSeq" id="WP_331271436.1">
    <property type="nucleotide sequence ID" value="NZ_JADOTZ010000001.1"/>
</dbReference>
<dbReference type="PANTHER" id="PTHR31891">
    <property type="entry name" value="FORMAMIDASE C869.04-RELATED"/>
    <property type="match status" value="1"/>
</dbReference>
<dbReference type="InterPro" id="IPR006311">
    <property type="entry name" value="TAT_signal"/>
</dbReference>
<proteinExistence type="predicted"/>
<organism evidence="2 3">
    <name type="scientific">Zhihengliuella flava</name>
    <dbReference type="NCBI Taxonomy" id="1285193"/>
    <lineage>
        <taxon>Bacteria</taxon>
        <taxon>Bacillati</taxon>
        <taxon>Actinomycetota</taxon>
        <taxon>Actinomycetes</taxon>
        <taxon>Micrococcales</taxon>
        <taxon>Micrococcaceae</taxon>
        <taxon>Zhihengliuella</taxon>
    </lineage>
</organism>
<evidence type="ECO:0000256" key="1">
    <source>
        <dbReference type="SAM" id="MobiDB-lite"/>
    </source>
</evidence>
<dbReference type="AlphaFoldDB" id="A0A931D5H1"/>
<dbReference type="Pfam" id="PF03069">
    <property type="entry name" value="FmdA_AmdA"/>
    <property type="match status" value="1"/>
</dbReference>
<sequence length="463" mass="47973">MNTEVGRKAAETLVKGLGRRRFMGAVAALGTLSAATACSGASAQAGSSRASGTATASANASGAAPSTGFGEILQPHRGPLNGDAYLASTPEEVLWGYVPTVHASPVLSMKSGQTVTIDAVSHEGILEDQGRSPLDYFGEHGVAQDQVLEDAVAIAADYNRTERDFDADGPHVVTGPIQVEGAEPGDVLKIDIFEALPRVPYGVVSSRHGKGGLAIQSDGSAPDGITLEEVMPPVAMDQRSSGIPSDYGNVSVFTAIEEGKAVMRSGDLTARFPLRPFMGMMGVAYADSDGLTSPEANSVPPTLGGGNIDIRHLGAGSTFYLPVSAEGALFYVGDPHMGMGDGEVALTAMEGSLRGTFRLTVCKPDSGDAPSVAYRYPFGETPDAWIPIGLSDPDGLDGGGVGSDLNIAMRRAIVNALDFLEHDRGMDRAIAYAYLSAAADFAISQVVDRTVGVHGLIRKADFA</sequence>
<dbReference type="SUPFAM" id="SSF141130">
    <property type="entry name" value="Acetamidase/Formamidase-like"/>
    <property type="match status" value="1"/>
</dbReference>
<dbReference type="EMBL" id="JADOTZ010000001">
    <property type="protein sequence ID" value="MBG6084070.1"/>
    <property type="molecule type" value="Genomic_DNA"/>
</dbReference>
<comment type="caution">
    <text evidence="2">The sequence shown here is derived from an EMBL/GenBank/DDBJ whole genome shotgun (WGS) entry which is preliminary data.</text>
</comment>
<keyword evidence="3" id="KW-1185">Reference proteome</keyword>
<dbReference type="Proteomes" id="UP000625033">
    <property type="component" value="Unassembled WGS sequence"/>
</dbReference>
<dbReference type="GO" id="GO:0016811">
    <property type="term" value="F:hydrolase activity, acting on carbon-nitrogen (but not peptide) bonds, in linear amides"/>
    <property type="evidence" value="ECO:0007669"/>
    <property type="project" value="InterPro"/>
</dbReference>
<dbReference type="PROSITE" id="PS51318">
    <property type="entry name" value="TAT"/>
    <property type="match status" value="1"/>
</dbReference>
<evidence type="ECO:0000313" key="3">
    <source>
        <dbReference type="Proteomes" id="UP000625033"/>
    </source>
</evidence>
<feature type="compositionally biased region" description="Low complexity" evidence="1">
    <location>
        <begin position="44"/>
        <end position="68"/>
    </location>
</feature>
<reference evidence="2" key="1">
    <citation type="submission" date="2020-11" db="EMBL/GenBank/DDBJ databases">
        <title>Sequencing the genomes of 1000 actinobacteria strains.</title>
        <authorList>
            <person name="Klenk H.-P."/>
        </authorList>
    </citation>
    <scope>NUCLEOTIDE SEQUENCE</scope>
    <source>
        <strain evidence="2">DSM 26152</strain>
    </source>
</reference>